<dbReference type="Proteomes" id="UP000251047">
    <property type="component" value="Unassembled WGS sequence"/>
</dbReference>
<organism evidence="2 3">
    <name type="scientific">Corynebacterium heidelbergense</name>
    <dbReference type="NCBI Taxonomy" id="2055947"/>
    <lineage>
        <taxon>Bacteria</taxon>
        <taxon>Bacillati</taxon>
        <taxon>Actinomycetota</taxon>
        <taxon>Actinomycetes</taxon>
        <taxon>Mycobacteriales</taxon>
        <taxon>Corynebacteriaceae</taxon>
        <taxon>Corynebacterium</taxon>
    </lineage>
</organism>
<dbReference type="AlphaFoldDB" id="A0A364VDA2"/>
<dbReference type="InterPro" id="IPR009061">
    <property type="entry name" value="DNA-bd_dom_put_sf"/>
</dbReference>
<sequence length="60" mass="6713">MPRPLTTKEVAERLGVPYSTVTWRVRKGHLPFAVRLPNSGAYLFDPDVIDRIAEGETCKG</sequence>
<accession>A0A364VDA2</accession>
<comment type="caution">
    <text evidence="2">The sequence shown here is derived from an EMBL/GenBank/DDBJ whole genome shotgun (WGS) entry which is preliminary data.</text>
</comment>
<dbReference type="Gene3D" id="1.10.1660.10">
    <property type="match status" value="1"/>
</dbReference>
<dbReference type="NCBIfam" id="TIGR01764">
    <property type="entry name" value="excise"/>
    <property type="match status" value="1"/>
</dbReference>
<proteinExistence type="predicted"/>
<evidence type="ECO:0000313" key="3">
    <source>
        <dbReference type="Proteomes" id="UP000251047"/>
    </source>
</evidence>
<dbReference type="Pfam" id="PF12728">
    <property type="entry name" value="HTH_17"/>
    <property type="match status" value="1"/>
</dbReference>
<reference evidence="2 3" key="1">
    <citation type="journal article" date="2018" name="Syst. Appl. Microbiol.">
        <title>Corynebacterium heidelbergense sp. nov., isolated from the preen glands of Egyptian geese (Alopochen aegyptiacus).</title>
        <authorList>
            <person name="Braun M.S."/>
            <person name="Wang E."/>
            <person name="Zimmermann S."/>
            <person name="Wink M."/>
        </authorList>
    </citation>
    <scope>NUCLEOTIDE SEQUENCE [LARGE SCALE GENOMIC DNA]</scope>
    <source>
        <strain evidence="2 3">DSM 104638</strain>
    </source>
</reference>
<evidence type="ECO:0000313" key="2">
    <source>
        <dbReference type="EMBL" id="RAV34623.1"/>
    </source>
</evidence>
<protein>
    <recommendedName>
        <fullName evidence="1">Helix-turn-helix domain-containing protein</fullName>
    </recommendedName>
</protein>
<evidence type="ECO:0000259" key="1">
    <source>
        <dbReference type="Pfam" id="PF12728"/>
    </source>
</evidence>
<feature type="domain" description="Helix-turn-helix" evidence="1">
    <location>
        <begin position="5"/>
        <end position="54"/>
    </location>
</feature>
<dbReference type="EMBL" id="PHQP01000009">
    <property type="protein sequence ID" value="RAV34623.1"/>
    <property type="molecule type" value="Genomic_DNA"/>
</dbReference>
<dbReference type="OrthoDB" id="9800864at2"/>
<gene>
    <name evidence="2" type="ORF">CWC39_02120</name>
</gene>
<dbReference type="InterPro" id="IPR010093">
    <property type="entry name" value="SinI_DNA-bd"/>
</dbReference>
<dbReference type="InterPro" id="IPR041657">
    <property type="entry name" value="HTH_17"/>
</dbReference>
<dbReference type="RefSeq" id="WP_112768876.1">
    <property type="nucleotide sequence ID" value="NZ_CP063191.1"/>
</dbReference>
<dbReference type="SUPFAM" id="SSF46955">
    <property type="entry name" value="Putative DNA-binding domain"/>
    <property type="match status" value="1"/>
</dbReference>
<dbReference type="GO" id="GO:0003677">
    <property type="term" value="F:DNA binding"/>
    <property type="evidence" value="ECO:0007669"/>
    <property type="project" value="InterPro"/>
</dbReference>
<name>A0A364VDA2_9CORY</name>